<evidence type="ECO:0000313" key="1">
    <source>
        <dbReference type="EMBL" id="MBP1931863.1"/>
    </source>
</evidence>
<organism evidence="1 2">
    <name type="scientific">Ammoniphilus resinae</name>
    <dbReference type="NCBI Taxonomy" id="861532"/>
    <lineage>
        <taxon>Bacteria</taxon>
        <taxon>Bacillati</taxon>
        <taxon>Bacillota</taxon>
        <taxon>Bacilli</taxon>
        <taxon>Bacillales</taxon>
        <taxon>Paenibacillaceae</taxon>
        <taxon>Aneurinibacillus group</taxon>
        <taxon>Ammoniphilus</taxon>
    </lineage>
</organism>
<gene>
    <name evidence="1" type="ORF">J2Z37_001864</name>
</gene>
<accession>A0ABS4GNL3</accession>
<proteinExistence type="predicted"/>
<comment type="caution">
    <text evidence="1">The sequence shown here is derived from an EMBL/GenBank/DDBJ whole genome shotgun (WGS) entry which is preliminary data.</text>
</comment>
<reference evidence="1 2" key="1">
    <citation type="submission" date="2021-03" db="EMBL/GenBank/DDBJ databases">
        <title>Genomic Encyclopedia of Type Strains, Phase IV (KMG-IV): sequencing the most valuable type-strain genomes for metagenomic binning, comparative biology and taxonomic classification.</title>
        <authorList>
            <person name="Goeker M."/>
        </authorList>
    </citation>
    <scope>NUCLEOTIDE SEQUENCE [LARGE SCALE GENOMIC DNA]</scope>
    <source>
        <strain evidence="1 2">DSM 24738</strain>
    </source>
</reference>
<dbReference type="Proteomes" id="UP001519343">
    <property type="component" value="Unassembled WGS sequence"/>
</dbReference>
<dbReference type="RefSeq" id="WP_209809943.1">
    <property type="nucleotide sequence ID" value="NZ_JAGGKT010000004.1"/>
</dbReference>
<dbReference type="EMBL" id="JAGGKT010000004">
    <property type="protein sequence ID" value="MBP1931863.1"/>
    <property type="molecule type" value="Genomic_DNA"/>
</dbReference>
<protein>
    <submittedName>
        <fullName evidence="1">Uncharacterized protein</fullName>
    </submittedName>
</protein>
<sequence length="62" mass="7233">METNYKTYVLHDDNTVHIFNAIQQLKDDNTVTYTYQFEKEVAASEIEPSILKDCIENGYTAR</sequence>
<evidence type="ECO:0000313" key="2">
    <source>
        <dbReference type="Proteomes" id="UP001519343"/>
    </source>
</evidence>
<name>A0ABS4GNL3_9BACL</name>
<keyword evidence="2" id="KW-1185">Reference proteome</keyword>